<proteinExistence type="inferred from homology"/>
<dbReference type="Pfam" id="PF01063">
    <property type="entry name" value="Aminotran_4"/>
    <property type="match status" value="1"/>
</dbReference>
<evidence type="ECO:0000313" key="3">
    <source>
        <dbReference type="EMBL" id="MCC9293874.1"/>
    </source>
</evidence>
<dbReference type="InterPro" id="IPR050571">
    <property type="entry name" value="Class-IV_PLP-Dep_Aminotrnsfr"/>
</dbReference>
<comment type="caution">
    <text evidence="3">The sequence shown here is derived from an EMBL/GenBank/DDBJ whole genome shotgun (WGS) entry which is preliminary data.</text>
</comment>
<dbReference type="InterPro" id="IPR036038">
    <property type="entry name" value="Aminotransferase-like"/>
</dbReference>
<dbReference type="Gene3D" id="3.20.10.10">
    <property type="entry name" value="D-amino Acid Aminotransferase, subunit A, domain 2"/>
    <property type="match status" value="1"/>
</dbReference>
<name>A0ABS8N248_9CLOT</name>
<accession>A0ABS8N248</accession>
<dbReference type="InterPro" id="IPR001544">
    <property type="entry name" value="Aminotrans_IV"/>
</dbReference>
<comment type="similarity">
    <text evidence="2">Belongs to the class-IV pyridoxal-phosphate-dependent aminotransferase family.</text>
</comment>
<organism evidence="3 4">
    <name type="scientific">Clostridium aromativorans</name>
    <dbReference type="NCBI Taxonomy" id="2836848"/>
    <lineage>
        <taxon>Bacteria</taxon>
        <taxon>Bacillati</taxon>
        <taxon>Bacillota</taxon>
        <taxon>Clostridia</taxon>
        <taxon>Eubacteriales</taxon>
        <taxon>Clostridiaceae</taxon>
        <taxon>Clostridium</taxon>
    </lineage>
</organism>
<keyword evidence="4" id="KW-1185">Reference proteome</keyword>
<evidence type="ECO:0000256" key="1">
    <source>
        <dbReference type="ARBA" id="ARBA00001933"/>
    </source>
</evidence>
<protein>
    <submittedName>
        <fullName evidence="3">Aminotransferase class IV</fullName>
    </submittedName>
</protein>
<dbReference type="EMBL" id="JAJJPB010000002">
    <property type="protein sequence ID" value="MCC9293874.1"/>
    <property type="molecule type" value="Genomic_DNA"/>
</dbReference>
<evidence type="ECO:0000256" key="2">
    <source>
        <dbReference type="ARBA" id="ARBA00009320"/>
    </source>
</evidence>
<dbReference type="SUPFAM" id="SSF56752">
    <property type="entry name" value="D-aminoacid aminotransferase-like PLP-dependent enzymes"/>
    <property type="match status" value="1"/>
</dbReference>
<reference evidence="3" key="1">
    <citation type="submission" date="2021-11" db="EMBL/GenBank/DDBJ databases">
        <authorList>
            <person name="Qingchun L."/>
            <person name="Dong Z."/>
            <person name="Zongwei Q."/>
            <person name="Jia Z."/>
            <person name="Duotao L."/>
        </authorList>
    </citation>
    <scope>NUCLEOTIDE SEQUENCE</scope>
    <source>
        <strain evidence="3">WLY-B-L2</strain>
    </source>
</reference>
<dbReference type="InterPro" id="IPR043132">
    <property type="entry name" value="BCAT-like_C"/>
</dbReference>
<dbReference type="Gene3D" id="3.30.470.10">
    <property type="match status" value="1"/>
</dbReference>
<keyword evidence="3" id="KW-0032">Aminotransferase</keyword>
<gene>
    <name evidence="3" type="ORF">LN736_03185</name>
</gene>
<evidence type="ECO:0000313" key="4">
    <source>
        <dbReference type="Proteomes" id="UP001165422"/>
    </source>
</evidence>
<dbReference type="CDD" id="cd00449">
    <property type="entry name" value="PLPDE_IV"/>
    <property type="match status" value="1"/>
</dbReference>
<dbReference type="PANTHER" id="PTHR42743:SF11">
    <property type="entry name" value="AMINODEOXYCHORISMATE LYASE"/>
    <property type="match status" value="1"/>
</dbReference>
<dbReference type="PANTHER" id="PTHR42743">
    <property type="entry name" value="AMINO-ACID AMINOTRANSFERASE"/>
    <property type="match status" value="1"/>
</dbReference>
<dbReference type="RefSeq" id="WP_229980836.1">
    <property type="nucleotide sequence ID" value="NZ_JAJJPB010000002.1"/>
</dbReference>
<dbReference type="Proteomes" id="UP001165422">
    <property type="component" value="Unassembled WGS sequence"/>
</dbReference>
<dbReference type="GO" id="GO:0008483">
    <property type="term" value="F:transaminase activity"/>
    <property type="evidence" value="ECO:0007669"/>
    <property type="project" value="UniProtKB-KW"/>
</dbReference>
<keyword evidence="3" id="KW-0808">Transferase</keyword>
<dbReference type="InterPro" id="IPR043131">
    <property type="entry name" value="BCAT-like_N"/>
</dbReference>
<sequence>MSECVSNFFLYNDEIRKREEFEDNIFKEGKSLYEVIRIIDGKPLFLKAHLDRLNNSSNITDLKLWLGRKEIVDSIFKLIHINEIYSGNVKLIFNFYKNNKFLAYFVEHHYPTSRDYEVGVKTDFFHIERENPNAKVINRKFKVRVNKKITESGIFEAVLVDDEGNITEGSKSNIFMIKGEKVITAPFKRVLPGTTRNIIMQICLGLGLEVLEEDVNYREIDKFDAIFISGTSPKVLPVKSVGNIEFNSSNNKILLQIMGAYNEKIRKDIENFVF</sequence>
<comment type="cofactor">
    <cofactor evidence="1">
        <name>pyridoxal 5'-phosphate</name>
        <dbReference type="ChEBI" id="CHEBI:597326"/>
    </cofactor>
</comment>